<feature type="region of interest" description="Disordered" evidence="1">
    <location>
        <begin position="29"/>
        <end position="57"/>
    </location>
</feature>
<evidence type="ECO:0000313" key="3">
    <source>
        <dbReference type="Proteomes" id="UP000000763"/>
    </source>
</evidence>
<organism evidence="2 3">
    <name type="scientific">Oryza sativa subsp. japonica</name>
    <name type="common">Rice</name>
    <dbReference type="NCBI Taxonomy" id="39947"/>
    <lineage>
        <taxon>Eukaryota</taxon>
        <taxon>Viridiplantae</taxon>
        <taxon>Streptophyta</taxon>
        <taxon>Embryophyta</taxon>
        <taxon>Tracheophyta</taxon>
        <taxon>Spermatophyta</taxon>
        <taxon>Magnoliopsida</taxon>
        <taxon>Liliopsida</taxon>
        <taxon>Poales</taxon>
        <taxon>Poaceae</taxon>
        <taxon>BOP clade</taxon>
        <taxon>Oryzoideae</taxon>
        <taxon>Oryzeae</taxon>
        <taxon>Oryzinae</taxon>
        <taxon>Oryza</taxon>
        <taxon>Oryza sativa</taxon>
    </lineage>
</organism>
<name>Q84ZG2_ORYSJ</name>
<evidence type="ECO:0000256" key="1">
    <source>
        <dbReference type="SAM" id="MobiDB-lite"/>
    </source>
</evidence>
<dbReference type="Proteomes" id="UP000000763">
    <property type="component" value="Chromosome 7"/>
</dbReference>
<evidence type="ECO:0000313" key="2">
    <source>
        <dbReference type="EMBL" id="BAC55727.1"/>
    </source>
</evidence>
<protein>
    <submittedName>
        <fullName evidence="2">Uncharacterized protein</fullName>
    </submittedName>
</protein>
<accession>Q84ZG2</accession>
<dbReference type="AlphaFoldDB" id="Q84ZG2"/>
<gene>
    <name evidence="2" type="primary">P0656C04.118</name>
</gene>
<reference evidence="3" key="2">
    <citation type="journal article" date="2008" name="Nucleic Acids Res.">
        <title>The rice annotation project database (RAP-DB): 2008 update.</title>
        <authorList>
            <consortium name="The rice annotation project (RAP)"/>
        </authorList>
    </citation>
    <scope>GENOME REANNOTATION</scope>
    <source>
        <strain evidence="3">cv. Nipponbare</strain>
    </source>
</reference>
<reference evidence="3" key="1">
    <citation type="journal article" date="2005" name="Nature">
        <title>The map-based sequence of the rice genome.</title>
        <authorList>
            <consortium name="International rice genome sequencing project (IRGSP)"/>
            <person name="Matsumoto T."/>
            <person name="Wu J."/>
            <person name="Kanamori H."/>
            <person name="Katayose Y."/>
            <person name="Fujisawa M."/>
            <person name="Namiki N."/>
            <person name="Mizuno H."/>
            <person name="Yamamoto K."/>
            <person name="Antonio B.A."/>
            <person name="Baba T."/>
            <person name="Sakata K."/>
            <person name="Nagamura Y."/>
            <person name="Aoki H."/>
            <person name="Arikawa K."/>
            <person name="Arita K."/>
            <person name="Bito T."/>
            <person name="Chiden Y."/>
            <person name="Fujitsuka N."/>
            <person name="Fukunaka R."/>
            <person name="Hamada M."/>
            <person name="Harada C."/>
            <person name="Hayashi A."/>
            <person name="Hijishita S."/>
            <person name="Honda M."/>
            <person name="Hosokawa S."/>
            <person name="Ichikawa Y."/>
            <person name="Idonuma A."/>
            <person name="Iijima M."/>
            <person name="Ikeda M."/>
            <person name="Ikeno M."/>
            <person name="Ito K."/>
            <person name="Ito S."/>
            <person name="Ito T."/>
            <person name="Ito Y."/>
            <person name="Ito Y."/>
            <person name="Iwabuchi A."/>
            <person name="Kamiya K."/>
            <person name="Karasawa W."/>
            <person name="Kurita K."/>
            <person name="Katagiri S."/>
            <person name="Kikuta A."/>
            <person name="Kobayashi H."/>
            <person name="Kobayashi N."/>
            <person name="Machita K."/>
            <person name="Maehara T."/>
            <person name="Masukawa M."/>
            <person name="Mizubayashi T."/>
            <person name="Mukai Y."/>
            <person name="Nagasaki H."/>
            <person name="Nagata Y."/>
            <person name="Naito S."/>
            <person name="Nakashima M."/>
            <person name="Nakama Y."/>
            <person name="Nakamichi Y."/>
            <person name="Nakamura M."/>
            <person name="Meguro A."/>
            <person name="Negishi M."/>
            <person name="Ohta I."/>
            <person name="Ohta T."/>
            <person name="Okamoto M."/>
            <person name="Ono N."/>
            <person name="Saji S."/>
            <person name="Sakaguchi M."/>
            <person name="Sakai K."/>
            <person name="Shibata M."/>
            <person name="Shimokawa T."/>
            <person name="Song J."/>
            <person name="Takazaki Y."/>
            <person name="Terasawa K."/>
            <person name="Tsugane M."/>
            <person name="Tsuji K."/>
            <person name="Ueda S."/>
            <person name="Waki K."/>
            <person name="Yamagata H."/>
            <person name="Yamamoto M."/>
            <person name="Yamamoto S."/>
            <person name="Yamane H."/>
            <person name="Yoshiki S."/>
            <person name="Yoshihara R."/>
            <person name="Yukawa K."/>
            <person name="Zhong H."/>
            <person name="Yano M."/>
            <person name="Yuan Q."/>
            <person name="Ouyang S."/>
            <person name="Liu J."/>
            <person name="Jones K.M."/>
            <person name="Gansberger K."/>
            <person name="Moffat K."/>
            <person name="Hill J."/>
            <person name="Bera J."/>
            <person name="Fadrosh D."/>
            <person name="Jin S."/>
            <person name="Johri S."/>
            <person name="Kim M."/>
            <person name="Overton L."/>
            <person name="Reardon M."/>
            <person name="Tsitrin T."/>
            <person name="Vuong H."/>
            <person name="Weaver B."/>
            <person name="Ciecko A."/>
            <person name="Tallon L."/>
            <person name="Jackson J."/>
            <person name="Pai G."/>
            <person name="Aken S.V."/>
            <person name="Utterback T."/>
            <person name="Reidmuller S."/>
            <person name="Feldblyum T."/>
            <person name="Hsiao J."/>
            <person name="Zismann V."/>
            <person name="Iobst S."/>
            <person name="de Vazeille A.R."/>
            <person name="Buell C.R."/>
            <person name="Ying K."/>
            <person name="Li Y."/>
            <person name="Lu T."/>
            <person name="Huang Y."/>
            <person name="Zhao Q."/>
            <person name="Feng Q."/>
            <person name="Zhang L."/>
            <person name="Zhu J."/>
            <person name="Weng Q."/>
            <person name="Mu J."/>
            <person name="Lu Y."/>
            <person name="Fan D."/>
            <person name="Liu Y."/>
            <person name="Guan J."/>
            <person name="Zhang Y."/>
            <person name="Yu S."/>
            <person name="Liu X."/>
            <person name="Zhang Y."/>
            <person name="Hong G."/>
            <person name="Han B."/>
            <person name="Choisne N."/>
            <person name="Demange N."/>
            <person name="Orjeda G."/>
            <person name="Samain S."/>
            <person name="Cattolico L."/>
            <person name="Pelletier E."/>
            <person name="Couloux A."/>
            <person name="Segurens B."/>
            <person name="Wincker P."/>
            <person name="D'Hont A."/>
            <person name="Scarpelli C."/>
            <person name="Weissenbach J."/>
            <person name="Salanoubat M."/>
            <person name="Quetier F."/>
            <person name="Yu Y."/>
            <person name="Kim H.R."/>
            <person name="Rambo T."/>
            <person name="Currie J."/>
            <person name="Collura K."/>
            <person name="Luo M."/>
            <person name="Yang T."/>
            <person name="Ammiraju J.S.S."/>
            <person name="Engler F."/>
            <person name="Soderlund C."/>
            <person name="Wing R.A."/>
            <person name="Palmer L.E."/>
            <person name="de la Bastide M."/>
            <person name="Spiegel L."/>
            <person name="Nascimento L."/>
            <person name="Zutavern T."/>
            <person name="O'Shaughnessy A."/>
            <person name="Dike S."/>
            <person name="Dedhia N."/>
            <person name="Preston R."/>
            <person name="Balija V."/>
            <person name="McCombie W.R."/>
            <person name="Chow T."/>
            <person name="Chen H."/>
            <person name="Chung M."/>
            <person name="Chen C."/>
            <person name="Shaw J."/>
            <person name="Wu H."/>
            <person name="Hsiao K."/>
            <person name="Chao Y."/>
            <person name="Chu M."/>
            <person name="Cheng C."/>
            <person name="Hour A."/>
            <person name="Lee P."/>
            <person name="Lin S."/>
            <person name="Lin Y."/>
            <person name="Liou J."/>
            <person name="Liu S."/>
            <person name="Hsing Y."/>
            <person name="Raghuvanshi S."/>
            <person name="Mohanty A."/>
            <person name="Bharti A.K."/>
            <person name="Gaur A."/>
            <person name="Gupta V."/>
            <person name="Kumar D."/>
            <person name="Ravi V."/>
            <person name="Vij S."/>
            <person name="Kapur A."/>
            <person name="Khurana P."/>
            <person name="Khurana P."/>
            <person name="Khurana J.P."/>
            <person name="Tyagi A.K."/>
            <person name="Gaikwad K."/>
            <person name="Singh A."/>
            <person name="Dalal V."/>
            <person name="Srivastava S."/>
            <person name="Dixit A."/>
            <person name="Pal A.K."/>
            <person name="Ghazi I.A."/>
            <person name="Yadav M."/>
            <person name="Pandit A."/>
            <person name="Bhargava A."/>
            <person name="Sureshbabu K."/>
            <person name="Batra K."/>
            <person name="Sharma T.R."/>
            <person name="Mohapatra T."/>
            <person name="Singh N.K."/>
            <person name="Messing J."/>
            <person name="Nelson A.B."/>
            <person name="Fuks G."/>
            <person name="Kavchok S."/>
            <person name="Keizer G."/>
            <person name="Linton E."/>
            <person name="Llaca V."/>
            <person name="Song R."/>
            <person name="Tanyolac B."/>
            <person name="Young S."/>
            <person name="Ho-Il K."/>
            <person name="Hahn J.H."/>
            <person name="Sangsakoo G."/>
            <person name="Vanavichit A."/>
            <person name="de Mattos Luiz.A.T."/>
            <person name="Zimmer P.D."/>
            <person name="Malone G."/>
            <person name="Dellagostin O."/>
            <person name="de Oliveira A.C."/>
            <person name="Bevan M."/>
            <person name="Bancroft I."/>
            <person name="Minx P."/>
            <person name="Cordum H."/>
            <person name="Wilson R."/>
            <person name="Cheng Z."/>
            <person name="Jin W."/>
            <person name="Jiang J."/>
            <person name="Leong S.A."/>
            <person name="Iwama H."/>
            <person name="Gojobori T."/>
            <person name="Itoh T."/>
            <person name="Niimura Y."/>
            <person name="Fujii Y."/>
            <person name="Habara T."/>
            <person name="Sakai H."/>
            <person name="Sato Y."/>
            <person name="Wilson G."/>
            <person name="Kumar K."/>
            <person name="McCouch S."/>
            <person name="Juretic N."/>
            <person name="Hoen D."/>
            <person name="Wright S."/>
            <person name="Bruskiewich R."/>
            <person name="Bureau T."/>
            <person name="Miyao A."/>
            <person name="Hirochika H."/>
            <person name="Nishikawa T."/>
            <person name="Kadowaki K."/>
            <person name="Sugiura M."/>
            <person name="Burr B."/>
            <person name="Sasaki T."/>
        </authorList>
    </citation>
    <scope>NUCLEOTIDE SEQUENCE [LARGE SCALE GENOMIC DNA]</scope>
    <source>
        <strain evidence="3">cv. Nipponbare</strain>
    </source>
</reference>
<proteinExistence type="predicted"/>
<sequence>MKISNKNSQPNRKWWRRLWVKETWRTQTPTVGCGGGGRRIHVTQSSSSGGRRGQAADVHQIQRLVVRGQRRRQPVIRLLPDLMGPPDPAVDGR</sequence>
<dbReference type="EMBL" id="AP004346">
    <property type="protein sequence ID" value="BAC55727.1"/>
    <property type="molecule type" value="Genomic_DNA"/>
</dbReference>